<evidence type="ECO:0000256" key="1">
    <source>
        <dbReference type="SAM" id="MobiDB-lite"/>
    </source>
</evidence>
<dbReference type="AlphaFoldDB" id="A0A7C4QLU5"/>
<sequence length="391" mass="42023">MKILWTAIFAGVFLPCATAGEDPKPPRQVPGIEVELQLPPPPDSDVLIATASPVTQQIVGVQMLSPLFMTYGGAGTETGSHWIGLGCSAANEALRAQLGLGDAGVVVHDVVDKGPAQSAGVQKYDVFTKAIVGDQEFVLKDTPDLANAVKAANLKPLKLVGLRGGKPIDVEVTPAERPPQAVISVFAGPGLFPPHQLGIDVERIKQLLEENRIEELKEYVNKRAQEVPQPWGLSVAGPIVTPPPMTIRDPLADLPENVTVTITRTGKEPAQIQVKMGEKSWSVNEHELDKLPENVRGYVEGLLQRTITRSWKARMTRTFAGQPKGSSGGAPATPAAPFSQSLVPAFPVKPPSGDVASELKQRLDHQQKQLDALLKQLQELQQALEKQSPKN</sequence>
<comment type="caution">
    <text evidence="3">The sequence shown here is derived from an EMBL/GenBank/DDBJ whole genome shotgun (WGS) entry which is preliminary data.</text>
</comment>
<dbReference type="Gene3D" id="2.30.42.10">
    <property type="match status" value="1"/>
</dbReference>
<proteinExistence type="predicted"/>
<dbReference type="EMBL" id="DSVQ01000006">
    <property type="protein sequence ID" value="HGT38180.1"/>
    <property type="molecule type" value="Genomic_DNA"/>
</dbReference>
<feature type="compositionally biased region" description="Low complexity" evidence="1">
    <location>
        <begin position="329"/>
        <end position="339"/>
    </location>
</feature>
<evidence type="ECO:0000313" key="3">
    <source>
        <dbReference type="EMBL" id="HGT38180.1"/>
    </source>
</evidence>
<protein>
    <submittedName>
        <fullName evidence="3">PDZ domain-containing protein</fullName>
    </submittedName>
</protein>
<reference evidence="3" key="1">
    <citation type="journal article" date="2020" name="mSystems">
        <title>Genome- and Community-Level Interaction Insights into Carbon Utilization and Element Cycling Functions of Hydrothermarchaeota in Hydrothermal Sediment.</title>
        <authorList>
            <person name="Zhou Z."/>
            <person name="Liu Y."/>
            <person name="Xu W."/>
            <person name="Pan J."/>
            <person name="Luo Z.H."/>
            <person name="Li M."/>
        </authorList>
    </citation>
    <scope>NUCLEOTIDE SEQUENCE [LARGE SCALE GENOMIC DNA]</scope>
    <source>
        <strain evidence="3">SpSt-508</strain>
    </source>
</reference>
<dbReference type="InterPro" id="IPR036034">
    <property type="entry name" value="PDZ_sf"/>
</dbReference>
<feature type="signal peptide" evidence="2">
    <location>
        <begin position="1"/>
        <end position="19"/>
    </location>
</feature>
<dbReference type="SUPFAM" id="SSF50156">
    <property type="entry name" value="PDZ domain-like"/>
    <property type="match status" value="1"/>
</dbReference>
<accession>A0A7C4QLU5</accession>
<organism evidence="3">
    <name type="scientific">Schlesneria paludicola</name>
    <dbReference type="NCBI Taxonomy" id="360056"/>
    <lineage>
        <taxon>Bacteria</taxon>
        <taxon>Pseudomonadati</taxon>
        <taxon>Planctomycetota</taxon>
        <taxon>Planctomycetia</taxon>
        <taxon>Planctomycetales</taxon>
        <taxon>Planctomycetaceae</taxon>
        <taxon>Schlesneria</taxon>
    </lineage>
</organism>
<keyword evidence="2" id="KW-0732">Signal</keyword>
<name>A0A7C4QLU5_9PLAN</name>
<feature type="region of interest" description="Disordered" evidence="1">
    <location>
        <begin position="319"/>
        <end position="363"/>
    </location>
</feature>
<evidence type="ECO:0000256" key="2">
    <source>
        <dbReference type="SAM" id="SignalP"/>
    </source>
</evidence>
<gene>
    <name evidence="3" type="ORF">ENS64_02765</name>
</gene>
<feature type="chain" id="PRO_5027902091" evidence="2">
    <location>
        <begin position="20"/>
        <end position="391"/>
    </location>
</feature>